<dbReference type="Proteomes" id="UP000001058">
    <property type="component" value="Unassembled WGS sequence"/>
</dbReference>
<dbReference type="EMBL" id="GL378333">
    <property type="protein sequence ID" value="EFJ49952.1"/>
    <property type="molecule type" value="Genomic_DNA"/>
</dbReference>
<gene>
    <name evidence="2" type="ORF">VOLCADRAFT_104097</name>
</gene>
<name>D8TR83_VOLCA</name>
<reference evidence="2 3" key="1">
    <citation type="journal article" date="2010" name="Science">
        <title>Genomic analysis of organismal complexity in the multicellular green alga Volvox carteri.</title>
        <authorList>
            <person name="Prochnik S.E."/>
            <person name="Umen J."/>
            <person name="Nedelcu A.M."/>
            <person name="Hallmann A."/>
            <person name="Miller S.M."/>
            <person name="Nishii I."/>
            <person name="Ferris P."/>
            <person name="Kuo A."/>
            <person name="Mitros T."/>
            <person name="Fritz-Laylin L.K."/>
            <person name="Hellsten U."/>
            <person name="Chapman J."/>
            <person name="Simakov O."/>
            <person name="Rensing S.A."/>
            <person name="Terry A."/>
            <person name="Pangilinan J."/>
            <person name="Kapitonov V."/>
            <person name="Jurka J."/>
            <person name="Salamov A."/>
            <person name="Shapiro H."/>
            <person name="Schmutz J."/>
            <person name="Grimwood J."/>
            <person name="Lindquist E."/>
            <person name="Lucas S."/>
            <person name="Grigoriev I.V."/>
            <person name="Schmitt R."/>
            <person name="Kirk D."/>
            <person name="Rokhsar D.S."/>
        </authorList>
    </citation>
    <scope>NUCLEOTIDE SEQUENCE [LARGE SCALE GENOMIC DNA]</scope>
    <source>
        <strain evidence="3">f. Nagariensis / Eve</strain>
    </source>
</reference>
<organism evidence="3">
    <name type="scientific">Volvox carteri f. nagariensis</name>
    <dbReference type="NCBI Taxonomy" id="3068"/>
    <lineage>
        <taxon>Eukaryota</taxon>
        <taxon>Viridiplantae</taxon>
        <taxon>Chlorophyta</taxon>
        <taxon>core chlorophytes</taxon>
        <taxon>Chlorophyceae</taxon>
        <taxon>CS clade</taxon>
        <taxon>Chlamydomonadales</taxon>
        <taxon>Volvocaceae</taxon>
        <taxon>Volvox</taxon>
    </lineage>
</organism>
<protein>
    <submittedName>
        <fullName evidence="2">Uncharacterized protein</fullName>
    </submittedName>
</protein>
<feature type="compositionally biased region" description="Polar residues" evidence="1">
    <location>
        <begin position="109"/>
        <end position="118"/>
    </location>
</feature>
<sequence>MRTPDRIDSVEFTNNSTQTLKVATFYYNTTGTTGKSLLVEATIQPGKRYLFPAKTQTITTYTVVIPVVQVVVRLANGLSVLVNPTVRGVVGMLKVVAGPGPSDGPSGEVTLTQTATQT</sequence>
<proteinExistence type="predicted"/>
<dbReference type="AlphaFoldDB" id="D8TR83"/>
<dbReference type="RefSeq" id="XP_002949017.1">
    <property type="nucleotide sequence ID" value="XM_002948971.1"/>
</dbReference>
<feature type="region of interest" description="Disordered" evidence="1">
    <location>
        <begin position="99"/>
        <end position="118"/>
    </location>
</feature>
<dbReference type="GeneID" id="9623722"/>
<dbReference type="KEGG" id="vcn:VOLCADRAFT_104097"/>
<accession>D8TR83</accession>
<evidence type="ECO:0000313" key="3">
    <source>
        <dbReference type="Proteomes" id="UP000001058"/>
    </source>
</evidence>
<keyword evidence="3" id="KW-1185">Reference proteome</keyword>
<evidence type="ECO:0000256" key="1">
    <source>
        <dbReference type="SAM" id="MobiDB-lite"/>
    </source>
</evidence>
<dbReference type="InParanoid" id="D8TR83"/>
<evidence type="ECO:0000313" key="2">
    <source>
        <dbReference type="EMBL" id="EFJ49952.1"/>
    </source>
</evidence>